<dbReference type="InterPro" id="IPR008952">
    <property type="entry name" value="Tetraspanin_EC2_sf"/>
</dbReference>
<dbReference type="GO" id="GO:0016020">
    <property type="term" value="C:membrane"/>
    <property type="evidence" value="ECO:0007669"/>
    <property type="project" value="UniProtKB-SubCell"/>
</dbReference>
<keyword evidence="7" id="KW-1185">Reference proteome</keyword>
<dbReference type="InterPro" id="IPR018499">
    <property type="entry name" value="Tetraspanin/Peripherin"/>
</dbReference>
<dbReference type="Pfam" id="PF00335">
    <property type="entry name" value="Tetraspanin"/>
    <property type="match status" value="1"/>
</dbReference>
<keyword evidence="4 5" id="KW-0472">Membrane</keyword>
<accession>A0A0C2J4E7</accession>
<feature type="transmembrane region" description="Helical" evidence="5">
    <location>
        <begin position="170"/>
        <end position="194"/>
    </location>
</feature>
<evidence type="ECO:0000256" key="1">
    <source>
        <dbReference type="ARBA" id="ARBA00004141"/>
    </source>
</evidence>
<feature type="transmembrane region" description="Helical" evidence="5">
    <location>
        <begin position="46"/>
        <end position="66"/>
    </location>
</feature>
<dbReference type="AlphaFoldDB" id="A0A0C2J4E7"/>
<name>A0A0C2J4E7_THEKT</name>
<evidence type="ECO:0000256" key="2">
    <source>
        <dbReference type="ARBA" id="ARBA00022692"/>
    </source>
</evidence>
<dbReference type="EMBL" id="JWZT01001146">
    <property type="protein sequence ID" value="KII72689.1"/>
    <property type="molecule type" value="Genomic_DNA"/>
</dbReference>
<dbReference type="SUPFAM" id="SSF48652">
    <property type="entry name" value="Tetraspanin"/>
    <property type="match status" value="1"/>
</dbReference>
<feature type="transmembrane region" description="Helical" evidence="5">
    <location>
        <begin position="73"/>
        <end position="96"/>
    </location>
</feature>
<keyword evidence="3 5" id="KW-1133">Transmembrane helix</keyword>
<sequence length="205" mass="22691">MKLLSFAILTVVLITTLATVAAATFRLVFPFTFCNNWEKLPLSYLMIGVGGAVVIMILLGYVGVALNSKPLGYVFITVYVITVIGSIVAIVFGVLIYKDIATAIDTCFKDNERVDQRLEDPFIKWFQPTFKCCSVPKTTNGVTNTLPQSCCIHPGDDCNVHFADDCSEKFIIVLYTQAGVFMAGIVFWVLLLPITIGDMIRKRDE</sequence>
<evidence type="ECO:0000256" key="5">
    <source>
        <dbReference type="SAM" id="Phobius"/>
    </source>
</evidence>
<comment type="caution">
    <text evidence="6">The sequence shown here is derived from an EMBL/GenBank/DDBJ whole genome shotgun (WGS) entry which is preliminary data.</text>
</comment>
<comment type="subcellular location">
    <subcellularLocation>
        <location evidence="1">Membrane</location>
        <topology evidence="1">Multi-pass membrane protein</topology>
    </subcellularLocation>
</comment>
<evidence type="ECO:0000313" key="6">
    <source>
        <dbReference type="EMBL" id="KII72689.1"/>
    </source>
</evidence>
<organism evidence="6 7">
    <name type="scientific">Thelohanellus kitauei</name>
    <name type="common">Myxosporean</name>
    <dbReference type="NCBI Taxonomy" id="669202"/>
    <lineage>
        <taxon>Eukaryota</taxon>
        <taxon>Metazoa</taxon>
        <taxon>Cnidaria</taxon>
        <taxon>Myxozoa</taxon>
        <taxon>Myxosporea</taxon>
        <taxon>Bivalvulida</taxon>
        <taxon>Platysporina</taxon>
        <taxon>Myxobolidae</taxon>
        <taxon>Thelohanellus</taxon>
    </lineage>
</organism>
<keyword evidence="2 5" id="KW-0812">Transmembrane</keyword>
<protein>
    <submittedName>
        <fullName evidence="6">Uncharacterized protein</fullName>
    </submittedName>
</protein>
<reference evidence="6 7" key="1">
    <citation type="journal article" date="2014" name="Genome Biol. Evol.">
        <title>The genome of the myxosporean Thelohanellus kitauei shows adaptations to nutrient acquisition within its fish host.</title>
        <authorList>
            <person name="Yang Y."/>
            <person name="Xiong J."/>
            <person name="Zhou Z."/>
            <person name="Huo F."/>
            <person name="Miao W."/>
            <person name="Ran C."/>
            <person name="Liu Y."/>
            <person name="Zhang J."/>
            <person name="Feng J."/>
            <person name="Wang M."/>
            <person name="Wang M."/>
            <person name="Wang L."/>
            <person name="Yao B."/>
        </authorList>
    </citation>
    <scope>NUCLEOTIDE SEQUENCE [LARGE SCALE GENOMIC DNA]</scope>
    <source>
        <strain evidence="6">Wuqing</strain>
    </source>
</reference>
<evidence type="ECO:0000313" key="7">
    <source>
        <dbReference type="Proteomes" id="UP000031668"/>
    </source>
</evidence>
<gene>
    <name evidence="6" type="ORF">RF11_15198</name>
</gene>
<proteinExistence type="predicted"/>
<evidence type="ECO:0000256" key="4">
    <source>
        <dbReference type="ARBA" id="ARBA00023136"/>
    </source>
</evidence>
<evidence type="ECO:0000256" key="3">
    <source>
        <dbReference type="ARBA" id="ARBA00022989"/>
    </source>
</evidence>
<dbReference type="Proteomes" id="UP000031668">
    <property type="component" value="Unassembled WGS sequence"/>
</dbReference>